<protein>
    <recommendedName>
        <fullName evidence="3">DUF1064 domain-containing protein</fullName>
    </recommendedName>
</protein>
<proteinExistence type="predicted"/>
<dbReference type="Pfam" id="PF06356">
    <property type="entry name" value="DUF1064"/>
    <property type="match status" value="1"/>
</dbReference>
<dbReference type="InterPro" id="IPR009414">
    <property type="entry name" value="DUF1064"/>
</dbReference>
<sequence>MSKYGAKKVNHDGITFDSKVEGQYYLYLKDLQEKGKVTRFELQPSFTLQGGFTDDWGVKHLPIKYKADFLVYYKDSDPKVIDIKGAPLTPEFKIKRKMYANQFPLELQLIAFSRMDGGWVDYLELQKFRRERKKAKEADKSGN</sequence>
<gene>
    <name evidence="1" type="ORF">IKC_06187</name>
</gene>
<dbReference type="Proteomes" id="UP000014028">
    <property type="component" value="Unassembled WGS sequence"/>
</dbReference>
<evidence type="ECO:0008006" key="3">
    <source>
        <dbReference type="Google" id="ProtNLM"/>
    </source>
</evidence>
<name>A0A9W5R0Q8_BACCE</name>
<accession>A0A9W5R0Q8</accession>
<dbReference type="RefSeq" id="WP_016124113.1">
    <property type="nucleotide sequence ID" value="NZ_KB976852.1"/>
</dbReference>
<dbReference type="AlphaFoldDB" id="A0A9W5R0Q8"/>
<comment type="caution">
    <text evidence="1">The sequence shown here is derived from an EMBL/GenBank/DDBJ whole genome shotgun (WGS) entry which is preliminary data.</text>
</comment>
<organism evidence="1 2">
    <name type="scientific">Bacillus cereus VD184</name>
    <dbReference type="NCBI Taxonomy" id="1053242"/>
    <lineage>
        <taxon>Bacteria</taxon>
        <taxon>Bacillati</taxon>
        <taxon>Bacillota</taxon>
        <taxon>Bacilli</taxon>
        <taxon>Bacillales</taxon>
        <taxon>Bacillaceae</taxon>
        <taxon>Bacillus</taxon>
        <taxon>Bacillus cereus group</taxon>
    </lineage>
</organism>
<reference evidence="1 2" key="1">
    <citation type="submission" date="2012-12" db="EMBL/GenBank/DDBJ databases">
        <title>The Genome Sequence of Bacillus cereus VD184.</title>
        <authorList>
            <consortium name="The Broad Institute Genome Sequencing Platform"/>
            <consortium name="The Broad Institute Genome Sequencing Center for Infectious Disease"/>
            <person name="Feldgarden M."/>
            <person name="Van der Auwera G.A."/>
            <person name="Mahillon J."/>
            <person name="Duprez V."/>
            <person name="Timmery S."/>
            <person name="Mattelet C."/>
            <person name="Dierick K."/>
            <person name="Sun M."/>
            <person name="Yu Z."/>
            <person name="Zhu L."/>
            <person name="Hu X."/>
            <person name="Shank E.B."/>
            <person name="Swiecicka I."/>
            <person name="Hansen B.M."/>
            <person name="Andrup L."/>
            <person name="Walker B."/>
            <person name="Young S.K."/>
            <person name="Zeng Q."/>
            <person name="Gargeya S."/>
            <person name="Fitzgerald M."/>
            <person name="Haas B."/>
            <person name="Abouelleil A."/>
            <person name="Alvarado L."/>
            <person name="Arachchi H.M."/>
            <person name="Berlin A.M."/>
            <person name="Chapman S.B."/>
            <person name="Dewar J."/>
            <person name="Goldberg J."/>
            <person name="Griggs A."/>
            <person name="Gujja S."/>
            <person name="Hansen M."/>
            <person name="Howarth C."/>
            <person name="Imamovic A."/>
            <person name="Larimer J."/>
            <person name="McCowan C."/>
            <person name="Murphy C."/>
            <person name="Neiman D."/>
            <person name="Pearson M."/>
            <person name="Priest M."/>
            <person name="Roberts A."/>
            <person name="Saif S."/>
            <person name="Shea T."/>
            <person name="Sisk P."/>
            <person name="Sykes S."/>
            <person name="Wortman J."/>
            <person name="Nusbaum C."/>
            <person name="Birren B."/>
        </authorList>
    </citation>
    <scope>NUCLEOTIDE SEQUENCE [LARGE SCALE GENOMIC DNA]</scope>
    <source>
        <strain evidence="1 2">VD184</strain>
    </source>
</reference>
<dbReference type="EMBL" id="AHFK01000113">
    <property type="protein sequence ID" value="EOQ00989.1"/>
    <property type="molecule type" value="Genomic_DNA"/>
</dbReference>
<evidence type="ECO:0000313" key="2">
    <source>
        <dbReference type="Proteomes" id="UP000014028"/>
    </source>
</evidence>
<evidence type="ECO:0000313" key="1">
    <source>
        <dbReference type="EMBL" id="EOQ00989.1"/>
    </source>
</evidence>